<organism evidence="2 3">
    <name type="scientific">Symbiodinium natans</name>
    <dbReference type="NCBI Taxonomy" id="878477"/>
    <lineage>
        <taxon>Eukaryota</taxon>
        <taxon>Sar</taxon>
        <taxon>Alveolata</taxon>
        <taxon>Dinophyceae</taxon>
        <taxon>Suessiales</taxon>
        <taxon>Symbiodiniaceae</taxon>
        <taxon>Symbiodinium</taxon>
    </lineage>
</organism>
<reference evidence="2" key="1">
    <citation type="submission" date="2021-02" db="EMBL/GenBank/DDBJ databases">
        <authorList>
            <person name="Dougan E. K."/>
            <person name="Rhodes N."/>
            <person name="Thang M."/>
            <person name="Chan C."/>
        </authorList>
    </citation>
    <scope>NUCLEOTIDE SEQUENCE</scope>
</reference>
<accession>A0A812PJW0</accession>
<evidence type="ECO:0000256" key="1">
    <source>
        <dbReference type="SAM" id="MobiDB-lite"/>
    </source>
</evidence>
<evidence type="ECO:0000313" key="2">
    <source>
        <dbReference type="EMBL" id="CAE7346097.1"/>
    </source>
</evidence>
<keyword evidence="3" id="KW-1185">Reference proteome</keyword>
<dbReference type="AlphaFoldDB" id="A0A812PJW0"/>
<name>A0A812PJW0_9DINO</name>
<comment type="caution">
    <text evidence="2">The sequence shown here is derived from an EMBL/GenBank/DDBJ whole genome shotgun (WGS) entry which is preliminary data.</text>
</comment>
<dbReference type="Proteomes" id="UP000604046">
    <property type="component" value="Unassembled WGS sequence"/>
</dbReference>
<gene>
    <name evidence="2" type="ORF">SNAT2548_LOCUS18155</name>
</gene>
<feature type="region of interest" description="Disordered" evidence="1">
    <location>
        <begin position="1"/>
        <end position="28"/>
    </location>
</feature>
<sequence length="68" mass="7419">MAAESAGETALADVRHRKPEIPGEGDDVPPLRKYSAFAIARPYLANSWDEAHAATQDSIAFFCTWAVK</sequence>
<protein>
    <submittedName>
        <fullName evidence="2">Uncharacterized protein</fullName>
    </submittedName>
</protein>
<evidence type="ECO:0000313" key="3">
    <source>
        <dbReference type="Proteomes" id="UP000604046"/>
    </source>
</evidence>
<dbReference type="EMBL" id="CAJNDS010002135">
    <property type="protein sequence ID" value="CAE7346097.1"/>
    <property type="molecule type" value="Genomic_DNA"/>
</dbReference>
<proteinExistence type="predicted"/>